<proteinExistence type="predicted"/>
<evidence type="ECO:0000313" key="1">
    <source>
        <dbReference type="EMBL" id="CAG2066962.1"/>
    </source>
</evidence>
<keyword evidence="2" id="KW-1185">Reference proteome</keyword>
<organism evidence="1 2">
    <name type="scientific">Timema podura</name>
    <name type="common">Walking stick</name>
    <dbReference type="NCBI Taxonomy" id="61482"/>
    <lineage>
        <taxon>Eukaryota</taxon>
        <taxon>Metazoa</taxon>
        <taxon>Ecdysozoa</taxon>
        <taxon>Arthropoda</taxon>
        <taxon>Hexapoda</taxon>
        <taxon>Insecta</taxon>
        <taxon>Pterygota</taxon>
        <taxon>Neoptera</taxon>
        <taxon>Polyneoptera</taxon>
        <taxon>Phasmatodea</taxon>
        <taxon>Timematodea</taxon>
        <taxon>Timematoidea</taxon>
        <taxon>Timematidae</taxon>
        <taxon>Timema</taxon>
    </lineage>
</organism>
<comment type="caution">
    <text evidence="1">The sequence shown here is derived from an EMBL/GenBank/DDBJ whole genome shotgun (WGS) entry which is preliminary data.</text>
</comment>
<dbReference type="Proteomes" id="UP001153148">
    <property type="component" value="Unassembled WGS sequence"/>
</dbReference>
<accession>A0ABN7PIP7</accession>
<feature type="non-terminal residue" evidence="1">
    <location>
        <position position="1"/>
    </location>
</feature>
<protein>
    <submittedName>
        <fullName evidence="1">Uncharacterized protein</fullName>
    </submittedName>
</protein>
<evidence type="ECO:0000313" key="2">
    <source>
        <dbReference type="Proteomes" id="UP001153148"/>
    </source>
</evidence>
<sequence>LGDTRVNISHDHLSELFHLTVTLTENCPFQLLERLYGSLLVCITHYRNQLDRQQLTQDLETRIFDFDKNILQKFKNNDSPDIIK</sequence>
<reference evidence="1" key="1">
    <citation type="submission" date="2021-03" db="EMBL/GenBank/DDBJ databases">
        <authorList>
            <person name="Tran Van P."/>
        </authorList>
    </citation>
    <scope>NUCLEOTIDE SEQUENCE</scope>
</reference>
<dbReference type="EMBL" id="CAJPIN010061445">
    <property type="protein sequence ID" value="CAG2066962.1"/>
    <property type="molecule type" value="Genomic_DNA"/>
</dbReference>
<gene>
    <name evidence="1" type="ORF">TPAB3V08_LOCUS13905</name>
</gene>
<name>A0ABN7PIP7_TIMPD</name>